<evidence type="ECO:0000256" key="1">
    <source>
        <dbReference type="ARBA" id="ARBA00006738"/>
    </source>
</evidence>
<evidence type="ECO:0000256" key="2">
    <source>
        <dbReference type="SAM" id="MobiDB-lite"/>
    </source>
</evidence>
<accession>K0F5S3</accession>
<dbReference type="InterPro" id="IPR003509">
    <property type="entry name" value="UPF0102_YraN-like"/>
</dbReference>
<name>K0F5S3_NOCB7</name>
<gene>
    <name evidence="3" type="ORF">O3I_024205</name>
</gene>
<dbReference type="Proteomes" id="UP000006304">
    <property type="component" value="Chromosome"/>
</dbReference>
<proteinExistence type="inferred from homology"/>
<dbReference type="STRING" id="1133849.O3I_024205"/>
<keyword evidence="4" id="KW-1185">Reference proteome</keyword>
<dbReference type="Gene3D" id="3.40.1350.10">
    <property type="match status" value="1"/>
</dbReference>
<dbReference type="GO" id="GO:0003676">
    <property type="term" value="F:nucleic acid binding"/>
    <property type="evidence" value="ECO:0007669"/>
    <property type="project" value="InterPro"/>
</dbReference>
<sequence>MARAECNQGNTTVDGPDPADGAVPLPTVGTDVDVAAEYLRRQGFTIVATSWRCRYGVLDVIAQDEKYTVFIRVTDSSLPPQDWSFAARQRHRRLALLWLAEQHEPVWQLRFDAVTVDRAQDRTPVITHHLAVC</sequence>
<protein>
    <submittedName>
        <fullName evidence="3">Uncharacterized protein</fullName>
    </submittedName>
</protein>
<comment type="similarity">
    <text evidence="1">Belongs to the UPF0102 family.</text>
</comment>
<dbReference type="RefSeq" id="WP_014985651.1">
    <property type="nucleotide sequence ID" value="NC_018681.1"/>
</dbReference>
<dbReference type="Pfam" id="PF02021">
    <property type="entry name" value="UPF0102"/>
    <property type="match status" value="1"/>
</dbReference>
<dbReference type="eggNOG" id="COG0792">
    <property type="taxonomic scope" value="Bacteria"/>
</dbReference>
<dbReference type="AlphaFoldDB" id="K0F5S3"/>
<dbReference type="HOGENOM" id="CLU_115353_2_3_11"/>
<evidence type="ECO:0000313" key="4">
    <source>
        <dbReference type="Proteomes" id="UP000006304"/>
    </source>
</evidence>
<dbReference type="PANTHER" id="PTHR34039">
    <property type="entry name" value="UPF0102 PROTEIN YRAN"/>
    <property type="match status" value="1"/>
</dbReference>
<dbReference type="InterPro" id="IPR011335">
    <property type="entry name" value="Restrct_endonuc-II-like"/>
</dbReference>
<dbReference type="InterPro" id="IPR011856">
    <property type="entry name" value="tRNA_endonuc-like_dom_sf"/>
</dbReference>
<evidence type="ECO:0000313" key="3">
    <source>
        <dbReference type="EMBL" id="AFU02796.1"/>
    </source>
</evidence>
<dbReference type="SUPFAM" id="SSF52980">
    <property type="entry name" value="Restriction endonuclease-like"/>
    <property type="match status" value="1"/>
</dbReference>
<reference evidence="3 4" key="1">
    <citation type="journal article" date="2012" name="J. Bacteriol.">
        <title>Complete genome sequence of Nocardia brasiliensis HUJEG-1.</title>
        <authorList>
            <person name="Vera-Cabrera L."/>
            <person name="Ortiz-Lopez R."/>
            <person name="Elizondo-Gonzalez R."/>
            <person name="Perez-Maya A.A."/>
            <person name="Ocampo-Candiani J."/>
        </authorList>
    </citation>
    <scope>NUCLEOTIDE SEQUENCE [LARGE SCALE GENOMIC DNA]</scope>
    <source>
        <strain evidence="4">ATCC 700358</strain>
    </source>
</reference>
<dbReference type="PANTHER" id="PTHR34039:SF1">
    <property type="entry name" value="UPF0102 PROTEIN YRAN"/>
    <property type="match status" value="1"/>
</dbReference>
<feature type="region of interest" description="Disordered" evidence="2">
    <location>
        <begin position="1"/>
        <end position="23"/>
    </location>
</feature>
<dbReference type="KEGG" id="nbr:O3I_024205"/>
<organism evidence="3 4">
    <name type="scientific">Nocardia brasiliensis (strain ATCC 700358 / HUJEG-1)</name>
    <dbReference type="NCBI Taxonomy" id="1133849"/>
    <lineage>
        <taxon>Bacteria</taxon>
        <taxon>Bacillati</taxon>
        <taxon>Actinomycetota</taxon>
        <taxon>Actinomycetes</taxon>
        <taxon>Mycobacteriales</taxon>
        <taxon>Nocardiaceae</taxon>
        <taxon>Nocardia</taxon>
    </lineage>
</organism>
<dbReference type="EMBL" id="CP003876">
    <property type="protein sequence ID" value="AFU02796.1"/>
    <property type="molecule type" value="Genomic_DNA"/>
</dbReference>